<keyword evidence="3" id="KW-0238">DNA-binding</keyword>
<dbReference type="Gene3D" id="1.10.10.60">
    <property type="entry name" value="Homeodomain-like"/>
    <property type="match status" value="2"/>
</dbReference>
<dbReference type="CDD" id="cd00167">
    <property type="entry name" value="SANT"/>
    <property type="match status" value="2"/>
</dbReference>
<dbReference type="Pfam" id="PF00249">
    <property type="entry name" value="Myb_DNA-binding"/>
    <property type="match status" value="1"/>
</dbReference>
<keyword evidence="2" id="KW-0805">Transcription regulation</keyword>
<evidence type="ECO:0000256" key="8">
    <source>
        <dbReference type="SAM" id="MobiDB-lite"/>
    </source>
</evidence>
<dbReference type="InterPro" id="IPR017930">
    <property type="entry name" value="Myb_dom"/>
</dbReference>
<dbReference type="SUPFAM" id="SSF46689">
    <property type="entry name" value="Homeodomain-like"/>
    <property type="match status" value="2"/>
</dbReference>
<dbReference type="InterPro" id="IPR001005">
    <property type="entry name" value="SANT/Myb"/>
</dbReference>
<feature type="domain" description="HTH myb-type" evidence="11">
    <location>
        <begin position="107"/>
        <end position="163"/>
    </location>
</feature>
<reference evidence="12 13" key="1">
    <citation type="journal article" date="2017" name="Nature">
        <title>The Apostasia genome and the evolution of orchids.</title>
        <authorList>
            <person name="Zhang G.Q."/>
            <person name="Liu K.W."/>
            <person name="Li Z."/>
            <person name="Lohaus R."/>
            <person name="Hsiao Y.Y."/>
            <person name="Niu S.C."/>
            <person name="Wang J.Y."/>
            <person name="Lin Y.C."/>
            <person name="Xu Q."/>
            <person name="Chen L.J."/>
            <person name="Yoshida K."/>
            <person name="Fujiwara S."/>
            <person name="Wang Z.W."/>
            <person name="Zhang Y.Q."/>
            <person name="Mitsuda N."/>
            <person name="Wang M."/>
            <person name="Liu G.H."/>
            <person name="Pecoraro L."/>
            <person name="Huang H.X."/>
            <person name="Xiao X.J."/>
            <person name="Lin M."/>
            <person name="Wu X.Y."/>
            <person name="Wu W.L."/>
            <person name="Chen Y.Y."/>
            <person name="Chang S.B."/>
            <person name="Sakamoto S."/>
            <person name="Ohme-Takagi M."/>
            <person name="Yagi M."/>
            <person name="Zeng S.J."/>
            <person name="Shen C.Y."/>
            <person name="Yeh C.M."/>
            <person name="Luo Y.B."/>
            <person name="Tsai W.C."/>
            <person name="Van de Peer Y."/>
            <person name="Liu Z.J."/>
        </authorList>
    </citation>
    <scope>NUCLEOTIDE SEQUENCE [LARGE SCALE GENOMIC DNA]</scope>
    <source>
        <strain evidence="13">cv. Shenzhen</strain>
        <tissue evidence="12">Stem</tissue>
    </source>
</reference>
<dbReference type="NCBIfam" id="TIGR01557">
    <property type="entry name" value="myb_SHAQKYF"/>
    <property type="match status" value="1"/>
</dbReference>
<dbReference type="FunFam" id="1.10.10.60:FF:000009">
    <property type="entry name" value="transcription factor MYB1R1"/>
    <property type="match status" value="1"/>
</dbReference>
<keyword evidence="13" id="KW-1185">Reference proteome</keyword>
<feature type="domain" description="Myb-like" evidence="9">
    <location>
        <begin position="107"/>
        <end position="159"/>
    </location>
</feature>
<accession>A0A2I0A942</accession>
<evidence type="ECO:0000256" key="7">
    <source>
        <dbReference type="ARBA" id="ARBA00076145"/>
    </source>
</evidence>
<feature type="compositionally biased region" description="Basic and acidic residues" evidence="8">
    <location>
        <begin position="86"/>
        <end position="112"/>
    </location>
</feature>
<comment type="subcellular location">
    <subcellularLocation>
        <location evidence="1">Nucleus</location>
    </subcellularLocation>
</comment>
<gene>
    <name evidence="12" type="primary">DIVARICATA</name>
    <name evidence="12" type="ORF">AXF42_Ash013989</name>
</gene>
<keyword evidence="5" id="KW-0539">Nucleus</keyword>
<evidence type="ECO:0000313" key="12">
    <source>
        <dbReference type="EMBL" id="PKA52052.1"/>
    </source>
</evidence>
<dbReference type="GO" id="GO:0005634">
    <property type="term" value="C:nucleus"/>
    <property type="evidence" value="ECO:0007669"/>
    <property type="project" value="UniProtKB-SubCell"/>
</dbReference>
<dbReference type="GO" id="GO:0009739">
    <property type="term" value="P:response to gibberellin"/>
    <property type="evidence" value="ECO:0007669"/>
    <property type="project" value="UniProtKB-ARBA"/>
</dbReference>
<dbReference type="SMART" id="SM00717">
    <property type="entry name" value="SANT"/>
    <property type="match status" value="2"/>
</dbReference>
<dbReference type="GO" id="GO:0009744">
    <property type="term" value="P:response to sucrose"/>
    <property type="evidence" value="ECO:0007669"/>
    <property type="project" value="UniProtKB-ARBA"/>
</dbReference>
<organism evidence="12 13">
    <name type="scientific">Apostasia shenzhenica</name>
    <dbReference type="NCBI Taxonomy" id="1088818"/>
    <lineage>
        <taxon>Eukaryota</taxon>
        <taxon>Viridiplantae</taxon>
        <taxon>Streptophyta</taxon>
        <taxon>Embryophyta</taxon>
        <taxon>Tracheophyta</taxon>
        <taxon>Spermatophyta</taxon>
        <taxon>Magnoliopsida</taxon>
        <taxon>Liliopsida</taxon>
        <taxon>Asparagales</taxon>
        <taxon>Orchidaceae</taxon>
        <taxon>Apostasioideae</taxon>
        <taxon>Apostasia</taxon>
    </lineage>
</organism>
<dbReference type="PANTHER" id="PTHR44042:SF67">
    <property type="entry name" value="MYB-LIKE PROTEIN I"/>
    <property type="match status" value="1"/>
</dbReference>
<dbReference type="PROSITE" id="PS51293">
    <property type="entry name" value="SANT"/>
    <property type="match status" value="1"/>
</dbReference>
<evidence type="ECO:0000256" key="6">
    <source>
        <dbReference type="ARBA" id="ARBA00068153"/>
    </source>
</evidence>
<feature type="domain" description="SANT" evidence="10">
    <location>
        <begin position="115"/>
        <end position="163"/>
    </location>
</feature>
<evidence type="ECO:0000259" key="11">
    <source>
        <dbReference type="PROSITE" id="PS51294"/>
    </source>
</evidence>
<protein>
    <recommendedName>
        <fullName evidence="6">Transcription factor MYBS1</fullName>
    </recommendedName>
    <alternativeName>
        <fullName evidence="7">Myb-related protein S1</fullName>
    </alternativeName>
</protein>
<evidence type="ECO:0000256" key="3">
    <source>
        <dbReference type="ARBA" id="ARBA00023125"/>
    </source>
</evidence>
<dbReference type="AlphaFoldDB" id="A0A2I0A942"/>
<evidence type="ECO:0000256" key="5">
    <source>
        <dbReference type="ARBA" id="ARBA00023242"/>
    </source>
</evidence>
<dbReference type="PROSITE" id="PS51294">
    <property type="entry name" value="HTH_MYB"/>
    <property type="match status" value="1"/>
</dbReference>
<evidence type="ECO:0000313" key="13">
    <source>
        <dbReference type="Proteomes" id="UP000236161"/>
    </source>
</evidence>
<dbReference type="STRING" id="1088818.A0A2I0A942"/>
<evidence type="ECO:0000256" key="1">
    <source>
        <dbReference type="ARBA" id="ARBA00004123"/>
    </source>
</evidence>
<feature type="region of interest" description="Disordered" evidence="8">
    <location>
        <begin position="72"/>
        <end position="112"/>
    </location>
</feature>
<dbReference type="InterPro" id="IPR009057">
    <property type="entry name" value="Homeodomain-like_sf"/>
</dbReference>
<evidence type="ECO:0000256" key="2">
    <source>
        <dbReference type="ARBA" id="ARBA00023015"/>
    </source>
</evidence>
<dbReference type="InterPro" id="IPR006447">
    <property type="entry name" value="Myb_dom_plants"/>
</dbReference>
<dbReference type="InterPro" id="IPR017884">
    <property type="entry name" value="SANT_dom"/>
</dbReference>
<name>A0A2I0A942_9ASPA</name>
<sequence>MENASSGCSWSWDEEKAFENALHVYSDDCNRRWESIAAVVGKNVEEVVYHYHLLEQDLDAIESDLVPTPIYSSSSVTMDESANDGEDSRNNEHGSGQERGKGSRSEQERRRGIAWTEEEHRLFLQGLDKYGRGDWRSISRHFVVTRTPTQVASHAQKFFIRMNSRNRERRRSSIHDIMTPGHGHVPVTAAMSSSSEPLLPLADPGKLGTGTGQTVNVPLGSFQIRQ</sequence>
<evidence type="ECO:0000256" key="4">
    <source>
        <dbReference type="ARBA" id="ARBA00023163"/>
    </source>
</evidence>
<dbReference type="PROSITE" id="PS50090">
    <property type="entry name" value="MYB_LIKE"/>
    <property type="match status" value="1"/>
</dbReference>
<dbReference type="OrthoDB" id="118550at2759"/>
<dbReference type="GO" id="GO:0003677">
    <property type="term" value="F:DNA binding"/>
    <property type="evidence" value="ECO:0007669"/>
    <property type="project" value="UniProtKB-KW"/>
</dbReference>
<dbReference type="EMBL" id="KZ452009">
    <property type="protein sequence ID" value="PKA52052.1"/>
    <property type="molecule type" value="Genomic_DNA"/>
</dbReference>
<keyword evidence="4" id="KW-0804">Transcription</keyword>
<dbReference type="Proteomes" id="UP000236161">
    <property type="component" value="Unassembled WGS sequence"/>
</dbReference>
<evidence type="ECO:0000259" key="9">
    <source>
        <dbReference type="PROSITE" id="PS50090"/>
    </source>
</evidence>
<proteinExistence type="predicted"/>
<dbReference type="FunFam" id="1.10.10.60:FF:000154">
    <property type="entry name" value="Transcription factor SRM1"/>
    <property type="match status" value="1"/>
</dbReference>
<evidence type="ECO:0000259" key="10">
    <source>
        <dbReference type="PROSITE" id="PS51293"/>
    </source>
</evidence>
<dbReference type="PANTHER" id="PTHR44042">
    <property type="entry name" value="DUPLICATED HOMEODOMAIN-LIKE SUPERFAMILY PROTEIN-RELATED"/>
    <property type="match status" value="1"/>
</dbReference>